<dbReference type="Proteomes" id="UP001433508">
    <property type="component" value="Unassembled WGS sequence"/>
</dbReference>
<gene>
    <name evidence="1" type="ORF">V1525DRAFT_406724</name>
</gene>
<organism evidence="1 2">
    <name type="scientific">Lipomyces kononenkoae</name>
    <name type="common">Yeast</name>
    <dbReference type="NCBI Taxonomy" id="34357"/>
    <lineage>
        <taxon>Eukaryota</taxon>
        <taxon>Fungi</taxon>
        <taxon>Dikarya</taxon>
        <taxon>Ascomycota</taxon>
        <taxon>Saccharomycotina</taxon>
        <taxon>Lipomycetes</taxon>
        <taxon>Lipomycetales</taxon>
        <taxon>Lipomycetaceae</taxon>
        <taxon>Lipomyces</taxon>
    </lineage>
</organism>
<protein>
    <submittedName>
        <fullName evidence="1">Histidine phosphatase superfamily</fullName>
    </submittedName>
</protein>
<evidence type="ECO:0000313" key="1">
    <source>
        <dbReference type="EMBL" id="KAK9236486.1"/>
    </source>
</evidence>
<proteinExistence type="predicted"/>
<accession>A0ACC3SXW2</accession>
<dbReference type="EMBL" id="MU971386">
    <property type="protein sequence ID" value="KAK9236486.1"/>
    <property type="molecule type" value="Genomic_DNA"/>
</dbReference>
<sequence length="513" mass="58066">MDDASRVFPPLPSDEELKTLYPSNMELLNVQILFRHGERTPVRARFQTWGLPPFWPFCKIARQFTQTIVTYPNDATTPFEYVRRLESVAKDLPKNVPVPASGFTPGQSDDLCMLGELTDLGRETGFTVGDRLRWLYINKLKFLPPLFTDHKYFYFRSSHVARSNETLLSLFNGLYPPTFRKDGLKPTVYTRLFPQENAYPNDENCRRLSELGFMFTEIVANRWNPILADYPSSKLTDVLPNGVAIDGSPRASGVFDTVAACVAHNVPYPEGFKDERVVKEIRDAVMDEWYLGVQKSREYRTLAVGALAGDFLYRIKLAVNADKASHGSKLKDLFATKEKFEPREKAVKLALYGSHDTTIASLLCAMEAFEHKWPPFTSELKFELFGHSKPVEVPKPVDKPTVSTSESEVMNTPLRPAGFVSSKTKREYFVRLTYNDKILKLPGCAKEGDHLPGDSAFCTLDAFEKVINEFVPQNWELQCRQNLGKPVLDNAEIADEFSKIPRAEGALMAKPHA</sequence>
<comment type="caution">
    <text evidence="1">The sequence shown here is derived from an EMBL/GenBank/DDBJ whole genome shotgun (WGS) entry which is preliminary data.</text>
</comment>
<evidence type="ECO:0000313" key="2">
    <source>
        <dbReference type="Proteomes" id="UP001433508"/>
    </source>
</evidence>
<reference evidence="2" key="1">
    <citation type="journal article" date="2024" name="Front. Bioeng. Biotechnol.">
        <title>Genome-scale model development and genomic sequencing of the oleaginous clade Lipomyces.</title>
        <authorList>
            <person name="Czajka J.J."/>
            <person name="Han Y."/>
            <person name="Kim J."/>
            <person name="Mondo S.J."/>
            <person name="Hofstad B.A."/>
            <person name="Robles A."/>
            <person name="Haridas S."/>
            <person name="Riley R."/>
            <person name="LaButti K."/>
            <person name="Pangilinan J."/>
            <person name="Andreopoulos W."/>
            <person name="Lipzen A."/>
            <person name="Yan J."/>
            <person name="Wang M."/>
            <person name="Ng V."/>
            <person name="Grigoriev I.V."/>
            <person name="Spatafora J.W."/>
            <person name="Magnuson J.K."/>
            <person name="Baker S.E."/>
            <person name="Pomraning K.R."/>
        </authorList>
    </citation>
    <scope>NUCLEOTIDE SEQUENCE [LARGE SCALE GENOMIC DNA]</scope>
    <source>
        <strain evidence="2">CBS 7786</strain>
    </source>
</reference>
<keyword evidence="2" id="KW-1185">Reference proteome</keyword>
<name>A0ACC3SXW2_LIPKO</name>